<gene>
    <name evidence="1" type="primary">NCAPG_1</name>
    <name evidence="1" type="ORF">CM83_12788</name>
</gene>
<dbReference type="AlphaFoldDB" id="A0A0A9Y7N0"/>
<proteinExistence type="predicted"/>
<sequence length="123" mass="13673">MHDDDRLSVAVLQTVHGFHNAHDKAVRLAVVTSIECVLKTVDPGNTSEARQVLYQTLAELLKVRVHDRCPQVREKAVAAVSAFQTGKKDCDVTQQLVALLCTDTHAEVRRSILQCVAPRKEFL</sequence>
<accession>A0A0A9Y7N0</accession>
<dbReference type="InterPro" id="IPR011989">
    <property type="entry name" value="ARM-like"/>
</dbReference>
<dbReference type="Gene3D" id="1.25.10.10">
    <property type="entry name" value="Leucine-rich Repeat Variant"/>
    <property type="match status" value="1"/>
</dbReference>
<dbReference type="EMBL" id="GBHO01018049">
    <property type="protein sequence ID" value="JAG25555.1"/>
    <property type="molecule type" value="Transcribed_RNA"/>
</dbReference>
<name>A0A0A9Y7N0_LYGHE</name>
<dbReference type="GO" id="GO:0007076">
    <property type="term" value="P:mitotic chromosome condensation"/>
    <property type="evidence" value="ECO:0007669"/>
    <property type="project" value="InterPro"/>
</dbReference>
<dbReference type="GO" id="GO:0000796">
    <property type="term" value="C:condensin complex"/>
    <property type="evidence" value="ECO:0007669"/>
    <property type="project" value="InterPro"/>
</dbReference>
<dbReference type="PANTHER" id="PTHR14418">
    <property type="entry name" value="CONDENSIN COMPLEX SUBUNIT 3-RELATED"/>
    <property type="match status" value="1"/>
</dbReference>
<dbReference type="InterPro" id="IPR016024">
    <property type="entry name" value="ARM-type_fold"/>
</dbReference>
<organism evidence="1">
    <name type="scientific">Lygus hesperus</name>
    <name type="common">Western plant bug</name>
    <dbReference type="NCBI Taxonomy" id="30085"/>
    <lineage>
        <taxon>Eukaryota</taxon>
        <taxon>Metazoa</taxon>
        <taxon>Ecdysozoa</taxon>
        <taxon>Arthropoda</taxon>
        <taxon>Hexapoda</taxon>
        <taxon>Insecta</taxon>
        <taxon>Pterygota</taxon>
        <taxon>Neoptera</taxon>
        <taxon>Paraneoptera</taxon>
        <taxon>Hemiptera</taxon>
        <taxon>Heteroptera</taxon>
        <taxon>Panheteroptera</taxon>
        <taxon>Cimicomorpha</taxon>
        <taxon>Miridae</taxon>
        <taxon>Mirini</taxon>
        <taxon>Lygus</taxon>
    </lineage>
</organism>
<dbReference type="SUPFAM" id="SSF48371">
    <property type="entry name" value="ARM repeat"/>
    <property type="match status" value="1"/>
</dbReference>
<dbReference type="InterPro" id="IPR027165">
    <property type="entry name" value="CND3"/>
</dbReference>
<evidence type="ECO:0000313" key="1">
    <source>
        <dbReference type="EMBL" id="JAG25555.1"/>
    </source>
</evidence>
<dbReference type="PANTHER" id="PTHR14418:SF5">
    <property type="entry name" value="CONDENSIN COMPLEX SUBUNIT 3"/>
    <property type="match status" value="1"/>
</dbReference>
<dbReference type="GO" id="GO:0000793">
    <property type="term" value="C:condensed chromosome"/>
    <property type="evidence" value="ECO:0007669"/>
    <property type="project" value="TreeGrafter"/>
</dbReference>
<reference evidence="1" key="1">
    <citation type="journal article" date="2014" name="PLoS ONE">
        <title>Transcriptome-Based Identification of ABC Transporters in the Western Tarnished Plant Bug Lygus hesperus.</title>
        <authorList>
            <person name="Hull J.J."/>
            <person name="Chaney K."/>
            <person name="Geib S.M."/>
            <person name="Fabrick J.A."/>
            <person name="Brent C.S."/>
            <person name="Walsh D."/>
            <person name="Lavine L.C."/>
        </authorList>
    </citation>
    <scope>NUCLEOTIDE SEQUENCE</scope>
</reference>
<reference evidence="1" key="2">
    <citation type="submission" date="2014-07" db="EMBL/GenBank/DDBJ databases">
        <authorList>
            <person name="Hull J."/>
        </authorList>
    </citation>
    <scope>NUCLEOTIDE SEQUENCE</scope>
</reference>
<protein>
    <submittedName>
        <fullName evidence="1">Condensin complex subunit 3</fullName>
    </submittedName>
</protein>